<protein>
    <submittedName>
        <fullName evidence="1">Uncharacterized protein</fullName>
    </submittedName>
</protein>
<organism evidence="1 2">
    <name type="scientific">Ensete ventricosum</name>
    <name type="common">Abyssinian banana</name>
    <name type="synonym">Musa ensete</name>
    <dbReference type="NCBI Taxonomy" id="4639"/>
    <lineage>
        <taxon>Eukaryota</taxon>
        <taxon>Viridiplantae</taxon>
        <taxon>Streptophyta</taxon>
        <taxon>Embryophyta</taxon>
        <taxon>Tracheophyta</taxon>
        <taxon>Spermatophyta</taxon>
        <taxon>Magnoliopsida</taxon>
        <taxon>Liliopsida</taxon>
        <taxon>Zingiberales</taxon>
        <taxon>Musaceae</taxon>
        <taxon>Ensete</taxon>
    </lineage>
</organism>
<dbReference type="Proteomes" id="UP000287651">
    <property type="component" value="Unassembled WGS sequence"/>
</dbReference>
<evidence type="ECO:0000313" key="2">
    <source>
        <dbReference type="Proteomes" id="UP000287651"/>
    </source>
</evidence>
<gene>
    <name evidence="1" type="ORF">B296_00045591</name>
</gene>
<dbReference type="EMBL" id="AMZH03008092">
    <property type="protein sequence ID" value="RRT59731.1"/>
    <property type="molecule type" value="Genomic_DNA"/>
</dbReference>
<dbReference type="AlphaFoldDB" id="A0A426Z6Y5"/>
<accession>A0A426Z6Y5</accession>
<reference evidence="1 2" key="1">
    <citation type="journal article" date="2014" name="Agronomy (Basel)">
        <title>A Draft Genome Sequence for Ensete ventricosum, the Drought-Tolerant Tree Against Hunger.</title>
        <authorList>
            <person name="Harrison J."/>
            <person name="Moore K.A."/>
            <person name="Paszkiewicz K."/>
            <person name="Jones T."/>
            <person name="Grant M."/>
            <person name="Ambacheew D."/>
            <person name="Muzemil S."/>
            <person name="Studholme D.J."/>
        </authorList>
    </citation>
    <scope>NUCLEOTIDE SEQUENCE [LARGE SCALE GENOMIC DNA]</scope>
</reference>
<comment type="caution">
    <text evidence="1">The sequence shown here is derived from an EMBL/GenBank/DDBJ whole genome shotgun (WGS) entry which is preliminary data.</text>
</comment>
<name>A0A426Z6Y5_ENSVE</name>
<sequence length="62" mass="7299">MDCLSVERFNLIAMQILCHILQKVKIKEVVPYYDCYVDSFSFTAKSLWMIHLQLSCVSVEHM</sequence>
<evidence type="ECO:0000313" key="1">
    <source>
        <dbReference type="EMBL" id="RRT59731.1"/>
    </source>
</evidence>
<proteinExistence type="predicted"/>